<feature type="region of interest" description="Disordered" evidence="9">
    <location>
        <begin position="1"/>
        <end position="21"/>
    </location>
</feature>
<protein>
    <recommendedName>
        <fullName evidence="2">histidine kinase</fullName>
        <ecNumber evidence="2">2.7.13.3</ecNumber>
    </recommendedName>
</protein>
<dbReference type="PANTHER" id="PTHR24421:SF10">
    <property type="entry name" value="NITRATE_NITRITE SENSOR PROTEIN NARQ"/>
    <property type="match status" value="1"/>
</dbReference>
<evidence type="ECO:0000256" key="4">
    <source>
        <dbReference type="ARBA" id="ARBA00022679"/>
    </source>
</evidence>
<proteinExistence type="predicted"/>
<evidence type="ECO:0000256" key="9">
    <source>
        <dbReference type="SAM" id="MobiDB-lite"/>
    </source>
</evidence>
<evidence type="ECO:0000256" key="2">
    <source>
        <dbReference type="ARBA" id="ARBA00012438"/>
    </source>
</evidence>
<keyword evidence="3" id="KW-0597">Phosphoprotein</keyword>
<evidence type="ECO:0000313" key="13">
    <source>
        <dbReference type="EMBL" id="MFC1418973.1"/>
    </source>
</evidence>
<feature type="domain" description="Signal transduction histidine kinase subgroup 3 dimerisation and phosphoacceptor" evidence="12">
    <location>
        <begin position="194"/>
        <end position="258"/>
    </location>
</feature>
<dbReference type="Pfam" id="PF02518">
    <property type="entry name" value="HATPase_c"/>
    <property type="match status" value="1"/>
</dbReference>
<dbReference type="RefSeq" id="WP_380537809.1">
    <property type="nucleotide sequence ID" value="NZ_JBHFAB010000015.1"/>
</dbReference>
<evidence type="ECO:0000313" key="14">
    <source>
        <dbReference type="Proteomes" id="UP001592531"/>
    </source>
</evidence>
<sequence length="412" mass="42824">MEHTATAAGRRTGAEPPSGGDRRGDVLLAAGAGAFACLGVWTEIHFAAGPVPPQGWAYPLTLAAAAALLWRRSRPLAAALGCLLGCAGYHAAGYPGFAPGVLLFVACYALAAYGPDRAGAVSAALLAFCGWLVPALPPQQLPWYSLSLTMPPLGMAASAALGASARRRRTEHEERLRQTAAAAEERTGRRLAEERLRIARELHDVLAHTISVVLVQSGLALDVLDDSPGQARAAMLTVRGAARQAMPELRAALDLLRGTGGDSAGGGADRRPQPGLDQLAELVEQSRRSGLEVELLLDPGPDRELRELPAVVQLTVYRIVQESLTNVLRHASASRATVALRREDTADGALVVEVANDSPVGAAAPGPGDVARPGFGLVGIRERAEALGGSAQAGPLPSGGFRVTVRLPLETP</sequence>
<keyword evidence="6 13" id="KW-0418">Kinase</keyword>
<feature type="compositionally biased region" description="Low complexity" evidence="9">
    <location>
        <begin position="1"/>
        <end position="11"/>
    </location>
</feature>
<dbReference type="SUPFAM" id="SSF55874">
    <property type="entry name" value="ATPase domain of HSP90 chaperone/DNA topoisomerase II/histidine kinase"/>
    <property type="match status" value="1"/>
</dbReference>
<evidence type="ECO:0000256" key="8">
    <source>
        <dbReference type="ARBA" id="ARBA00023012"/>
    </source>
</evidence>
<feature type="transmembrane region" description="Helical" evidence="10">
    <location>
        <begin position="97"/>
        <end position="113"/>
    </location>
</feature>
<dbReference type="InterPro" id="IPR050482">
    <property type="entry name" value="Sensor_HK_TwoCompSys"/>
</dbReference>
<reference evidence="13 14" key="1">
    <citation type="submission" date="2024-09" db="EMBL/GenBank/DDBJ databases">
        <authorList>
            <person name="Lee S.D."/>
        </authorList>
    </citation>
    <scope>NUCLEOTIDE SEQUENCE [LARGE SCALE GENOMIC DNA]</scope>
    <source>
        <strain evidence="13 14">N8-3</strain>
    </source>
</reference>
<comment type="caution">
    <text evidence="13">The sequence shown here is derived from an EMBL/GenBank/DDBJ whole genome shotgun (WGS) entry which is preliminary data.</text>
</comment>
<evidence type="ECO:0000256" key="1">
    <source>
        <dbReference type="ARBA" id="ARBA00000085"/>
    </source>
</evidence>
<accession>A0ABV6VZ50</accession>
<keyword evidence="5" id="KW-0547">Nucleotide-binding</keyword>
<dbReference type="InterPro" id="IPR011712">
    <property type="entry name" value="Sig_transdc_His_kin_sub3_dim/P"/>
</dbReference>
<dbReference type="InterPro" id="IPR003594">
    <property type="entry name" value="HATPase_dom"/>
</dbReference>
<feature type="transmembrane region" description="Helical" evidence="10">
    <location>
        <begin position="143"/>
        <end position="165"/>
    </location>
</feature>
<name>A0ABV6VZ50_9ACTN</name>
<evidence type="ECO:0000256" key="3">
    <source>
        <dbReference type="ARBA" id="ARBA00022553"/>
    </source>
</evidence>
<keyword evidence="14" id="KW-1185">Reference proteome</keyword>
<feature type="transmembrane region" description="Helical" evidence="10">
    <location>
        <begin position="120"/>
        <end position="137"/>
    </location>
</feature>
<evidence type="ECO:0000259" key="12">
    <source>
        <dbReference type="Pfam" id="PF07730"/>
    </source>
</evidence>
<dbReference type="Proteomes" id="UP001592531">
    <property type="component" value="Unassembled WGS sequence"/>
</dbReference>
<feature type="transmembrane region" description="Helical" evidence="10">
    <location>
        <begin position="26"/>
        <end position="48"/>
    </location>
</feature>
<keyword evidence="4" id="KW-0808">Transferase</keyword>
<keyword evidence="8" id="KW-0902">Two-component regulatory system</keyword>
<dbReference type="Pfam" id="PF07730">
    <property type="entry name" value="HisKA_3"/>
    <property type="match status" value="1"/>
</dbReference>
<dbReference type="PANTHER" id="PTHR24421">
    <property type="entry name" value="NITRATE/NITRITE SENSOR PROTEIN NARX-RELATED"/>
    <property type="match status" value="1"/>
</dbReference>
<dbReference type="CDD" id="cd16917">
    <property type="entry name" value="HATPase_UhpB-NarQ-NarX-like"/>
    <property type="match status" value="1"/>
</dbReference>
<evidence type="ECO:0000256" key="10">
    <source>
        <dbReference type="SAM" id="Phobius"/>
    </source>
</evidence>
<gene>
    <name evidence="13" type="ORF">ACEZDE_20405</name>
</gene>
<keyword evidence="10" id="KW-1133">Transmembrane helix</keyword>
<dbReference type="Gene3D" id="3.30.565.10">
    <property type="entry name" value="Histidine kinase-like ATPase, C-terminal domain"/>
    <property type="match status" value="1"/>
</dbReference>
<dbReference type="InterPro" id="IPR036890">
    <property type="entry name" value="HATPase_C_sf"/>
</dbReference>
<evidence type="ECO:0000256" key="6">
    <source>
        <dbReference type="ARBA" id="ARBA00022777"/>
    </source>
</evidence>
<organism evidence="13 14">
    <name type="scientific">Streptacidiphilus cavernicola</name>
    <dbReference type="NCBI Taxonomy" id="3342716"/>
    <lineage>
        <taxon>Bacteria</taxon>
        <taxon>Bacillati</taxon>
        <taxon>Actinomycetota</taxon>
        <taxon>Actinomycetes</taxon>
        <taxon>Kitasatosporales</taxon>
        <taxon>Streptomycetaceae</taxon>
        <taxon>Streptacidiphilus</taxon>
    </lineage>
</organism>
<dbReference type="GO" id="GO:0016301">
    <property type="term" value="F:kinase activity"/>
    <property type="evidence" value="ECO:0007669"/>
    <property type="project" value="UniProtKB-KW"/>
</dbReference>
<evidence type="ECO:0000256" key="5">
    <source>
        <dbReference type="ARBA" id="ARBA00022741"/>
    </source>
</evidence>
<keyword evidence="10" id="KW-0812">Transmembrane</keyword>
<dbReference type="Gene3D" id="1.20.5.1930">
    <property type="match status" value="1"/>
</dbReference>
<evidence type="ECO:0000256" key="7">
    <source>
        <dbReference type="ARBA" id="ARBA00022840"/>
    </source>
</evidence>
<comment type="catalytic activity">
    <reaction evidence="1">
        <text>ATP + protein L-histidine = ADP + protein N-phospho-L-histidine.</text>
        <dbReference type="EC" id="2.7.13.3"/>
    </reaction>
</comment>
<dbReference type="EMBL" id="JBHFAB010000015">
    <property type="protein sequence ID" value="MFC1418973.1"/>
    <property type="molecule type" value="Genomic_DNA"/>
</dbReference>
<dbReference type="EC" id="2.7.13.3" evidence="2"/>
<feature type="domain" description="Histidine kinase/HSP90-like ATPase" evidence="11">
    <location>
        <begin position="313"/>
        <end position="410"/>
    </location>
</feature>
<keyword evidence="7" id="KW-0067">ATP-binding</keyword>
<keyword evidence="10" id="KW-0472">Membrane</keyword>
<evidence type="ECO:0000259" key="11">
    <source>
        <dbReference type="Pfam" id="PF02518"/>
    </source>
</evidence>